<dbReference type="PANTHER" id="PTHR35789">
    <property type="entry name" value="SPORE GERMINATION PROTEIN B3"/>
    <property type="match status" value="1"/>
</dbReference>
<dbReference type="InterPro" id="IPR008844">
    <property type="entry name" value="Spore_GerAC-like"/>
</dbReference>
<dbReference type="Gene3D" id="3.30.300.210">
    <property type="entry name" value="Nutrient germinant receptor protein C, domain 3"/>
    <property type="match status" value="1"/>
</dbReference>
<evidence type="ECO:0000256" key="1">
    <source>
        <dbReference type="ARBA" id="ARBA00004635"/>
    </source>
</evidence>
<keyword evidence="3" id="KW-0309">Germination</keyword>
<evidence type="ECO:0000313" key="11">
    <source>
        <dbReference type="Proteomes" id="UP000316330"/>
    </source>
</evidence>
<evidence type="ECO:0000256" key="4">
    <source>
        <dbReference type="ARBA" id="ARBA00022729"/>
    </source>
</evidence>
<evidence type="ECO:0000256" key="3">
    <source>
        <dbReference type="ARBA" id="ARBA00022544"/>
    </source>
</evidence>
<dbReference type="AlphaFoldDB" id="A0A559JBQ6"/>
<dbReference type="RefSeq" id="WP_144705176.1">
    <property type="nucleotide sequence ID" value="NZ_VNJJ01000012.1"/>
</dbReference>
<protein>
    <submittedName>
        <fullName evidence="10">Ger(X)C family spore germination protein</fullName>
    </submittedName>
</protein>
<dbReference type="EMBL" id="VNJJ01000012">
    <property type="protein sequence ID" value="TVX97312.1"/>
    <property type="molecule type" value="Genomic_DNA"/>
</dbReference>
<evidence type="ECO:0000256" key="7">
    <source>
        <dbReference type="ARBA" id="ARBA00023288"/>
    </source>
</evidence>
<keyword evidence="11" id="KW-1185">Reference proteome</keyword>
<evidence type="ECO:0000256" key="5">
    <source>
        <dbReference type="ARBA" id="ARBA00023136"/>
    </source>
</evidence>
<dbReference type="GO" id="GO:0016020">
    <property type="term" value="C:membrane"/>
    <property type="evidence" value="ECO:0007669"/>
    <property type="project" value="UniProtKB-SubCell"/>
</dbReference>
<organism evidence="10 11">
    <name type="scientific">Cohnella terricola</name>
    <dbReference type="NCBI Taxonomy" id="1289167"/>
    <lineage>
        <taxon>Bacteria</taxon>
        <taxon>Bacillati</taxon>
        <taxon>Bacillota</taxon>
        <taxon>Bacilli</taxon>
        <taxon>Bacillales</taxon>
        <taxon>Paenibacillaceae</taxon>
        <taxon>Cohnella</taxon>
    </lineage>
</organism>
<evidence type="ECO:0000259" key="8">
    <source>
        <dbReference type="Pfam" id="PF05504"/>
    </source>
</evidence>
<keyword evidence="5" id="KW-0472">Membrane</keyword>
<evidence type="ECO:0000256" key="6">
    <source>
        <dbReference type="ARBA" id="ARBA00023139"/>
    </source>
</evidence>
<keyword evidence="6" id="KW-0564">Palmitate</keyword>
<evidence type="ECO:0000259" key="9">
    <source>
        <dbReference type="Pfam" id="PF25198"/>
    </source>
</evidence>
<dbReference type="NCBIfam" id="TIGR02887">
    <property type="entry name" value="spore_ger_x_C"/>
    <property type="match status" value="1"/>
</dbReference>
<evidence type="ECO:0000313" key="10">
    <source>
        <dbReference type="EMBL" id="TVX97312.1"/>
    </source>
</evidence>
<dbReference type="GO" id="GO:0009847">
    <property type="term" value="P:spore germination"/>
    <property type="evidence" value="ECO:0007669"/>
    <property type="project" value="InterPro"/>
</dbReference>
<dbReference type="Proteomes" id="UP000316330">
    <property type="component" value="Unassembled WGS sequence"/>
</dbReference>
<dbReference type="Pfam" id="PF05504">
    <property type="entry name" value="Spore_GerAC"/>
    <property type="match status" value="1"/>
</dbReference>
<dbReference type="PROSITE" id="PS51257">
    <property type="entry name" value="PROKAR_LIPOPROTEIN"/>
    <property type="match status" value="1"/>
</dbReference>
<feature type="domain" description="Spore germination protein N-terminal" evidence="9">
    <location>
        <begin position="25"/>
        <end position="194"/>
    </location>
</feature>
<dbReference type="OrthoDB" id="2433998at2"/>
<dbReference type="PANTHER" id="PTHR35789:SF1">
    <property type="entry name" value="SPORE GERMINATION PROTEIN B3"/>
    <property type="match status" value="1"/>
</dbReference>
<comment type="caution">
    <text evidence="10">The sequence shown here is derived from an EMBL/GenBank/DDBJ whole genome shotgun (WGS) entry which is preliminary data.</text>
</comment>
<keyword evidence="4" id="KW-0732">Signal</keyword>
<gene>
    <name evidence="10" type="ORF">FPZ45_18400</name>
</gene>
<reference evidence="10 11" key="1">
    <citation type="submission" date="2019-07" db="EMBL/GenBank/DDBJ databases">
        <authorList>
            <person name="Kim J."/>
        </authorList>
    </citation>
    <scope>NUCLEOTIDE SEQUENCE [LARGE SCALE GENOMIC DNA]</scope>
    <source>
        <strain evidence="10 11">G13</strain>
    </source>
</reference>
<dbReference type="InterPro" id="IPR038501">
    <property type="entry name" value="Spore_GerAC_C_sf"/>
</dbReference>
<evidence type="ECO:0000256" key="2">
    <source>
        <dbReference type="ARBA" id="ARBA00007886"/>
    </source>
</evidence>
<keyword evidence="7" id="KW-0449">Lipoprotein</keyword>
<comment type="subcellular location">
    <subcellularLocation>
        <location evidence="1">Membrane</location>
        <topology evidence="1">Lipid-anchor</topology>
    </subcellularLocation>
</comment>
<proteinExistence type="inferred from homology"/>
<accession>A0A559JBQ6</accession>
<name>A0A559JBQ6_9BACL</name>
<comment type="similarity">
    <text evidence="2">Belongs to the GerABKC lipoprotein family.</text>
</comment>
<dbReference type="Pfam" id="PF25198">
    <property type="entry name" value="Spore_GerAC_N"/>
    <property type="match status" value="1"/>
</dbReference>
<sequence>MLRRTLSIAIITALLFTMISGCGFKDIDKRFFVVSLGIDTGSAPGMFKVTLRLAIPASKIESGKALTEVESLEASSIAEAVRLLKSHVDKELDFGHCRVILIGKTLMEDSVDETLTWLARRRDISMISYVGMAEPSAHEVLKLRPVSERYPGNALLLTFGNEGTESSYTVTEYLFDFVRRRKETGKDAFLPIVKMDPDRNSYEVNQVAFPDKKKLRLSLNSEETQLFNISARHFHKSAIAFPYLGTRIVLALTKVSTSVDISTGDIPVVTFRIRAKGYLEQSPPRFMNGNIPKIENHLQTELNRQLEELLYKIRDAGVDPYGFGLHYLAQYFGNSKDFEKWTKAYPYVSFRIRSRIQVDKSGQIQ</sequence>
<feature type="domain" description="Spore germination GerAC-like C-terminal" evidence="8">
    <location>
        <begin position="209"/>
        <end position="362"/>
    </location>
</feature>
<dbReference type="InterPro" id="IPR057336">
    <property type="entry name" value="GerAC_N"/>
</dbReference>
<dbReference type="InterPro" id="IPR046953">
    <property type="entry name" value="Spore_GerAC-like_C"/>
</dbReference>